<evidence type="ECO:0000313" key="2">
    <source>
        <dbReference type="Proteomes" id="UP000823927"/>
    </source>
</evidence>
<protein>
    <recommendedName>
        <fullName evidence="3">Methyltransferase domain-containing protein</fullName>
    </recommendedName>
</protein>
<dbReference type="Pfam" id="PF06962">
    <property type="entry name" value="rRNA_methylase"/>
    <property type="match status" value="1"/>
</dbReference>
<accession>A0A9D1F6E1</accession>
<sequence length="188" mass="21313">MFFGKRMVEIYHEIMQEYINEGDTVVDATAGNGFDTEFLCRLVGDSGCVHAFDIQKEALANTKLRLEASHMDSRAKLHLISHDQVEQYVREPIAGFCFNLGYLPKGEDNVVTQASTTIPAVRKCLNALKIGGIGCILAYWGHEGGREEMENVDELLHELPGKFYEVFRLENHNRANQPPILYLIKKLR</sequence>
<name>A0A9D1F6E1_9FIRM</name>
<dbReference type="AlphaFoldDB" id="A0A9D1F6E1"/>
<evidence type="ECO:0008006" key="3">
    <source>
        <dbReference type="Google" id="ProtNLM"/>
    </source>
</evidence>
<dbReference type="PANTHER" id="PTHR35276:SF1">
    <property type="entry name" value="TRNA (MNM(5)S(2)U34)-METHYLTRANSFERASE, CHLOROPLASTIC"/>
    <property type="match status" value="1"/>
</dbReference>
<dbReference type="InterPro" id="IPR029063">
    <property type="entry name" value="SAM-dependent_MTases_sf"/>
</dbReference>
<dbReference type="Proteomes" id="UP000823927">
    <property type="component" value="Unassembled WGS sequence"/>
</dbReference>
<gene>
    <name evidence="1" type="ORF">IAB46_13395</name>
</gene>
<reference evidence="1" key="2">
    <citation type="journal article" date="2021" name="PeerJ">
        <title>Extensive microbial diversity within the chicken gut microbiome revealed by metagenomics and culture.</title>
        <authorList>
            <person name="Gilroy R."/>
            <person name="Ravi A."/>
            <person name="Getino M."/>
            <person name="Pursley I."/>
            <person name="Horton D.L."/>
            <person name="Alikhan N.F."/>
            <person name="Baker D."/>
            <person name="Gharbi K."/>
            <person name="Hall N."/>
            <person name="Watson M."/>
            <person name="Adriaenssens E.M."/>
            <person name="Foster-Nyarko E."/>
            <person name="Jarju S."/>
            <person name="Secka A."/>
            <person name="Antonio M."/>
            <person name="Oren A."/>
            <person name="Chaudhuri R.R."/>
            <person name="La Ragione R."/>
            <person name="Hildebrand F."/>
            <person name="Pallen M.J."/>
        </authorList>
    </citation>
    <scope>NUCLEOTIDE SEQUENCE</scope>
    <source>
        <strain evidence="1">CHK178-757</strain>
    </source>
</reference>
<dbReference type="InterPro" id="IPR010719">
    <property type="entry name" value="MnmM_MeTrfase"/>
</dbReference>
<dbReference type="PANTHER" id="PTHR35276">
    <property type="entry name" value="S-ADENOSYL-L-METHIONINE-DEPENDENT METHYLTRANSFERASES SUPERFAMILY PROTEIN"/>
    <property type="match status" value="1"/>
</dbReference>
<evidence type="ECO:0000313" key="1">
    <source>
        <dbReference type="EMBL" id="HIS48518.1"/>
    </source>
</evidence>
<dbReference type="EMBL" id="DVIT01000057">
    <property type="protein sequence ID" value="HIS48518.1"/>
    <property type="molecule type" value="Genomic_DNA"/>
</dbReference>
<dbReference type="SUPFAM" id="SSF53335">
    <property type="entry name" value="S-adenosyl-L-methionine-dependent methyltransferases"/>
    <property type="match status" value="1"/>
</dbReference>
<organism evidence="1 2">
    <name type="scientific">Candidatus Scybalocola faecigallinarum</name>
    <dbReference type="NCBI Taxonomy" id="2840941"/>
    <lineage>
        <taxon>Bacteria</taxon>
        <taxon>Bacillati</taxon>
        <taxon>Bacillota</taxon>
        <taxon>Clostridia</taxon>
        <taxon>Lachnospirales</taxon>
        <taxon>Lachnospiraceae</taxon>
        <taxon>Lachnospiraceae incertae sedis</taxon>
        <taxon>Candidatus Scybalocola (ex Gilroy et al. 2021)</taxon>
    </lineage>
</organism>
<proteinExistence type="predicted"/>
<comment type="caution">
    <text evidence="1">The sequence shown here is derived from an EMBL/GenBank/DDBJ whole genome shotgun (WGS) entry which is preliminary data.</text>
</comment>
<reference evidence="1" key="1">
    <citation type="submission" date="2020-10" db="EMBL/GenBank/DDBJ databases">
        <authorList>
            <person name="Gilroy R."/>
        </authorList>
    </citation>
    <scope>NUCLEOTIDE SEQUENCE</scope>
    <source>
        <strain evidence="1">CHK178-757</strain>
    </source>
</reference>
<dbReference type="Gene3D" id="3.40.50.150">
    <property type="entry name" value="Vaccinia Virus protein VP39"/>
    <property type="match status" value="1"/>
</dbReference>